<dbReference type="InterPro" id="IPR025714">
    <property type="entry name" value="Methyltranfer_dom"/>
</dbReference>
<dbReference type="Gene3D" id="3.40.50.150">
    <property type="entry name" value="Vaccinia Virus protein VP39"/>
    <property type="match status" value="1"/>
</dbReference>
<keyword evidence="1 5" id="KW-0963">Cytoplasm</keyword>
<dbReference type="GO" id="GO:0032259">
    <property type="term" value="P:methylation"/>
    <property type="evidence" value="ECO:0007669"/>
    <property type="project" value="UniProtKB-KW"/>
</dbReference>
<keyword evidence="2 5" id="KW-0489">Methyltransferase</keyword>
<comment type="function">
    <text evidence="5">S-adenosyl-L-methionine-dependent protein-lysine N-methyltransferase that mono- and dimethylates elongation factor 1-alpha at 'Lys-316'. May play a role in intracellular transport.</text>
</comment>
<dbReference type="PANTHER" id="PTHR12843:SF5">
    <property type="entry name" value="EEF1A LYSINE METHYLTRANSFERASE 2"/>
    <property type="match status" value="1"/>
</dbReference>
<dbReference type="EMBL" id="MCFH01000020">
    <property type="protein sequence ID" value="ORX50761.1"/>
    <property type="molecule type" value="Genomic_DNA"/>
</dbReference>
<dbReference type="GO" id="GO:0005737">
    <property type="term" value="C:cytoplasm"/>
    <property type="evidence" value="ECO:0007669"/>
    <property type="project" value="UniProtKB-SubCell"/>
</dbReference>
<dbReference type="EC" id="2.1.1.-" evidence="5"/>
<reference evidence="7 8" key="1">
    <citation type="submission" date="2016-08" db="EMBL/GenBank/DDBJ databases">
        <title>Genomes of anaerobic fungi encode conserved fungal cellulosomes for biomass hydrolysis.</title>
        <authorList>
            <consortium name="DOE Joint Genome Institute"/>
            <person name="Haitjema C.H."/>
            <person name="Gilmore S.P."/>
            <person name="Henske J.K."/>
            <person name="Solomon K.V."/>
            <person name="De Groot R."/>
            <person name="Kuo A."/>
            <person name="Mondo S.J."/>
            <person name="Salamov A.A."/>
            <person name="Labutti K."/>
            <person name="Zhao Z."/>
            <person name="Chiniquy J."/>
            <person name="Barry K."/>
            <person name="Brewer H.M."/>
            <person name="Purvine S.O."/>
            <person name="Wright A.T."/>
            <person name="Boxma B."/>
            <person name="Van Alen T."/>
            <person name="Hackstein J.H."/>
            <person name="Baker S.E."/>
            <person name="Grigoriev I.V."/>
            <person name="O'Malley M.A."/>
        </authorList>
    </citation>
    <scope>NUCLEOTIDE SEQUENCE [LARGE SCALE GENOMIC DNA]</scope>
    <source>
        <strain evidence="8">finn</strain>
    </source>
</reference>
<keyword evidence="8" id="KW-1185">Reference proteome</keyword>
<dbReference type="InterPro" id="IPR029063">
    <property type="entry name" value="SAM-dependent_MTases_sf"/>
</dbReference>
<organism evidence="7 8">
    <name type="scientific">Piromyces finnis</name>
    <dbReference type="NCBI Taxonomy" id="1754191"/>
    <lineage>
        <taxon>Eukaryota</taxon>
        <taxon>Fungi</taxon>
        <taxon>Fungi incertae sedis</taxon>
        <taxon>Chytridiomycota</taxon>
        <taxon>Chytridiomycota incertae sedis</taxon>
        <taxon>Neocallimastigomycetes</taxon>
        <taxon>Neocallimastigales</taxon>
        <taxon>Neocallimastigaceae</taxon>
        <taxon>Piromyces</taxon>
    </lineage>
</organism>
<dbReference type="InterPro" id="IPR026635">
    <property type="entry name" value="Efm4/METTL10"/>
</dbReference>
<keyword evidence="5" id="KW-0813">Transport</keyword>
<dbReference type="HAMAP" id="MF_03188">
    <property type="entry name" value="Methyltr_EFM4"/>
    <property type="match status" value="1"/>
</dbReference>
<evidence type="ECO:0000256" key="3">
    <source>
        <dbReference type="ARBA" id="ARBA00022679"/>
    </source>
</evidence>
<gene>
    <name evidence="5" type="primary">EFM4</name>
    <name evidence="7" type="ORF">BCR36DRAFT_583343</name>
</gene>
<dbReference type="Proteomes" id="UP000193719">
    <property type="component" value="Unassembled WGS sequence"/>
</dbReference>
<comment type="caution">
    <text evidence="7">The sequence shown here is derived from an EMBL/GenBank/DDBJ whole genome shotgun (WGS) entry which is preliminary data.</text>
</comment>
<proteinExistence type="inferred from homology"/>
<keyword evidence="4 5" id="KW-0949">S-adenosyl-L-methionine</keyword>
<dbReference type="GO" id="GO:0006417">
    <property type="term" value="P:regulation of translation"/>
    <property type="evidence" value="ECO:0007669"/>
    <property type="project" value="EnsemblFungi"/>
</dbReference>
<evidence type="ECO:0000256" key="1">
    <source>
        <dbReference type="ARBA" id="ARBA00022490"/>
    </source>
</evidence>
<comment type="similarity">
    <text evidence="5">Belongs to the class I-like SAM-binding methyltransferase superfamily. EFM4 family.</text>
</comment>
<evidence type="ECO:0000256" key="5">
    <source>
        <dbReference type="HAMAP-Rule" id="MF_03188"/>
    </source>
</evidence>
<reference evidence="7 8" key="2">
    <citation type="submission" date="2016-08" db="EMBL/GenBank/DDBJ databases">
        <title>Pervasive Adenine N6-methylation of Active Genes in Fungi.</title>
        <authorList>
            <consortium name="DOE Joint Genome Institute"/>
            <person name="Mondo S.J."/>
            <person name="Dannebaum R.O."/>
            <person name="Kuo R.C."/>
            <person name="Labutti K."/>
            <person name="Haridas S."/>
            <person name="Kuo A."/>
            <person name="Salamov A."/>
            <person name="Ahrendt S.R."/>
            <person name="Lipzen A."/>
            <person name="Sullivan W."/>
            <person name="Andreopoulos W.B."/>
            <person name="Clum A."/>
            <person name="Lindquist E."/>
            <person name="Daum C."/>
            <person name="Ramamoorthy G.K."/>
            <person name="Gryganskyi A."/>
            <person name="Culley D."/>
            <person name="Magnuson J.K."/>
            <person name="James T.Y."/>
            <person name="O'Malley M.A."/>
            <person name="Stajich J.E."/>
            <person name="Spatafora J.W."/>
            <person name="Visel A."/>
            <person name="Grigoriev I.V."/>
        </authorList>
    </citation>
    <scope>NUCLEOTIDE SEQUENCE [LARGE SCALE GENOMIC DNA]</scope>
    <source>
        <strain evidence="8">finn</strain>
    </source>
</reference>
<evidence type="ECO:0000313" key="7">
    <source>
        <dbReference type="EMBL" id="ORX50761.1"/>
    </source>
</evidence>
<name>A0A1Y1V9X2_9FUNG</name>
<comment type="subcellular location">
    <subcellularLocation>
        <location evidence="5">Cytoplasm</location>
    </subcellularLocation>
</comment>
<evidence type="ECO:0000256" key="2">
    <source>
        <dbReference type="ARBA" id="ARBA00022603"/>
    </source>
</evidence>
<sequence>MTDEKIEVIENGPSVLGTRKYWDDIYKRDNKNFEDFGDIGDSWFGEESVIKMVDWVVDHYPEPEKTVIDLGCGNGEVLLGLAEEGFKNLLGIDYSEYSIELSRKIATKEGYEFIKFETVDFLNDEEVQKLGKYDIILDKGTYDAISLNPDNNLDDENSPINVYPKSVKKLMNKDSVFLITSCNFTEEELKIKFKNYFKDFSRVKYPSIKFGGVEGQTICTLAFKLIDAE</sequence>
<dbReference type="OrthoDB" id="10069295at2759"/>
<dbReference type="CDD" id="cd02440">
    <property type="entry name" value="AdoMet_MTases"/>
    <property type="match status" value="1"/>
</dbReference>
<dbReference type="GO" id="GO:0016192">
    <property type="term" value="P:vesicle-mediated transport"/>
    <property type="evidence" value="ECO:0007669"/>
    <property type="project" value="UniProtKB-UniRule"/>
</dbReference>
<keyword evidence="3 5" id="KW-0808">Transferase</keyword>
<dbReference type="SUPFAM" id="SSF53335">
    <property type="entry name" value="S-adenosyl-L-methionine-dependent methyltransferases"/>
    <property type="match status" value="1"/>
</dbReference>
<dbReference type="Pfam" id="PF13847">
    <property type="entry name" value="Methyltransf_31"/>
    <property type="match status" value="1"/>
</dbReference>
<dbReference type="STRING" id="1754191.A0A1Y1V9X2"/>
<dbReference type="PANTHER" id="PTHR12843">
    <property type="entry name" value="PROTEIN-LYSINE N-METHYLTRANSFERASE METTL10"/>
    <property type="match status" value="1"/>
</dbReference>
<evidence type="ECO:0000313" key="8">
    <source>
        <dbReference type="Proteomes" id="UP000193719"/>
    </source>
</evidence>
<dbReference type="GO" id="GO:0016279">
    <property type="term" value="F:protein-lysine N-methyltransferase activity"/>
    <property type="evidence" value="ECO:0007669"/>
    <property type="project" value="UniProtKB-UniRule"/>
</dbReference>
<dbReference type="AlphaFoldDB" id="A0A1Y1V9X2"/>
<accession>A0A1Y1V9X2</accession>
<feature type="domain" description="Methyltransferase" evidence="6">
    <location>
        <begin position="63"/>
        <end position="196"/>
    </location>
</feature>
<protein>
    <recommendedName>
        <fullName evidence="5">Protein-lysine N-methyltransferase EFM4</fullName>
        <ecNumber evidence="5">2.1.1.-</ecNumber>
    </recommendedName>
    <alternativeName>
        <fullName evidence="5">Elongation factor methyltransferase 4</fullName>
    </alternativeName>
</protein>
<evidence type="ECO:0000256" key="4">
    <source>
        <dbReference type="ARBA" id="ARBA00022691"/>
    </source>
</evidence>
<evidence type="ECO:0000259" key="6">
    <source>
        <dbReference type="Pfam" id="PF13847"/>
    </source>
</evidence>